<proteinExistence type="predicted"/>
<organism evidence="2 3">
    <name type="scientific">Parascaris univalens</name>
    <name type="common">Nematode worm</name>
    <dbReference type="NCBI Taxonomy" id="6257"/>
    <lineage>
        <taxon>Eukaryota</taxon>
        <taxon>Metazoa</taxon>
        <taxon>Ecdysozoa</taxon>
        <taxon>Nematoda</taxon>
        <taxon>Chromadorea</taxon>
        <taxon>Rhabditida</taxon>
        <taxon>Spirurina</taxon>
        <taxon>Ascaridomorpha</taxon>
        <taxon>Ascaridoidea</taxon>
        <taxon>Ascarididae</taxon>
        <taxon>Parascaris</taxon>
    </lineage>
</organism>
<evidence type="ECO:0000313" key="4">
    <source>
        <dbReference type="WBParaSite" id="PgE012_g003_t12"/>
    </source>
</evidence>
<dbReference type="AlphaFoldDB" id="A0A914ZX20"/>
<accession>A0A914ZX20</accession>
<dbReference type="Proteomes" id="UP000887569">
    <property type="component" value="Unplaced"/>
</dbReference>
<dbReference type="WBParaSite" id="PgE012_g003_t11">
    <property type="protein sequence ID" value="PgE012_g003_t11"/>
    <property type="gene ID" value="PgE012_g003"/>
</dbReference>
<name>A0A914ZX20_PARUN</name>
<evidence type="ECO:0000313" key="2">
    <source>
        <dbReference type="Proteomes" id="UP000887569"/>
    </source>
</evidence>
<keyword evidence="2" id="KW-1185">Reference proteome</keyword>
<sequence length="64" mass="6963">MKHTAQTMVHPAETGTQKLNVSMGKGARCMHQRKWKAELSRPSKSANAKARLSDSSDDQGQVPG</sequence>
<feature type="region of interest" description="Disordered" evidence="1">
    <location>
        <begin position="1"/>
        <end position="64"/>
    </location>
</feature>
<protein>
    <submittedName>
        <fullName evidence="3 4">Uncharacterized protein</fullName>
    </submittedName>
</protein>
<evidence type="ECO:0000313" key="3">
    <source>
        <dbReference type="WBParaSite" id="PgE012_g003_t11"/>
    </source>
</evidence>
<evidence type="ECO:0000256" key="1">
    <source>
        <dbReference type="SAM" id="MobiDB-lite"/>
    </source>
</evidence>
<dbReference type="WBParaSite" id="PgE012_g003_t12">
    <property type="protein sequence ID" value="PgE012_g003_t12"/>
    <property type="gene ID" value="PgE012_g003"/>
</dbReference>
<reference evidence="3 4" key="1">
    <citation type="submission" date="2022-11" db="UniProtKB">
        <authorList>
            <consortium name="WormBaseParasite"/>
        </authorList>
    </citation>
    <scope>IDENTIFICATION</scope>
</reference>